<dbReference type="InterPro" id="IPR012127">
    <property type="entry name" value="Cyt_c_prime"/>
</dbReference>
<evidence type="ECO:0000256" key="7">
    <source>
        <dbReference type="PIRSR" id="PIRSR000027-2"/>
    </source>
</evidence>
<feature type="binding site" description="axial binding residue" evidence="6">
    <location>
        <position position="149"/>
    </location>
    <ligand>
        <name>heme c</name>
        <dbReference type="ChEBI" id="CHEBI:61717"/>
    </ligand>
    <ligandPart>
        <name>Fe</name>
        <dbReference type="ChEBI" id="CHEBI:18248"/>
    </ligandPart>
</feature>
<sequence length="163" mass="17105">MIRIVSALALAGTVAAFSTAISVSWAQTPAEVAKAREDIMDHLWPNYYRDISQVARGNSTDVAAVATKAAGAVDALKKFATLFPPGSGREAVPTTRAKPEIWSQRAEFDKATSDLIAATTAIGEAAKSGNVEAVKAQWPKVAEACGACHGGPKKSGGKFRFEE</sequence>
<keyword evidence="10" id="KW-1185">Reference proteome</keyword>
<keyword evidence="4" id="KW-0249">Electron transport</keyword>
<keyword evidence="1" id="KW-0813">Transport</keyword>
<dbReference type="AlphaFoldDB" id="A0A345ZQ93"/>
<dbReference type="Pfam" id="PF01322">
    <property type="entry name" value="Cytochrom_C_2"/>
    <property type="match status" value="1"/>
</dbReference>
<dbReference type="RefSeq" id="WP_115687436.1">
    <property type="nucleotide sequence ID" value="NZ_CP031417.1"/>
</dbReference>
<dbReference type="SUPFAM" id="SSF47175">
    <property type="entry name" value="Cytochromes"/>
    <property type="match status" value="1"/>
</dbReference>
<name>A0A345ZQ93_9HYPH</name>
<keyword evidence="5 6" id="KW-0408">Iron</keyword>
<dbReference type="Proteomes" id="UP000254889">
    <property type="component" value="Chromosome"/>
</dbReference>
<dbReference type="InterPro" id="IPR002321">
    <property type="entry name" value="Cyt_c_II"/>
</dbReference>
<feature type="signal peptide" evidence="8">
    <location>
        <begin position="1"/>
        <end position="26"/>
    </location>
</feature>
<feature type="binding site" description="covalent" evidence="7">
    <location>
        <position position="148"/>
    </location>
    <ligand>
        <name>heme c</name>
        <dbReference type="ChEBI" id="CHEBI:61717"/>
    </ligand>
</feature>
<evidence type="ECO:0000256" key="2">
    <source>
        <dbReference type="ARBA" id="ARBA00022617"/>
    </source>
</evidence>
<dbReference type="Gene3D" id="1.20.120.10">
    <property type="entry name" value="Cytochrome c/b562"/>
    <property type="match status" value="1"/>
</dbReference>
<proteinExistence type="predicted"/>
<organism evidence="9 10">
    <name type="scientific">Pseudolabrys taiwanensis</name>
    <dbReference type="NCBI Taxonomy" id="331696"/>
    <lineage>
        <taxon>Bacteria</taxon>
        <taxon>Pseudomonadati</taxon>
        <taxon>Pseudomonadota</taxon>
        <taxon>Alphaproteobacteria</taxon>
        <taxon>Hyphomicrobiales</taxon>
        <taxon>Xanthobacteraceae</taxon>
        <taxon>Pseudolabrys</taxon>
    </lineage>
</organism>
<accession>A0A345ZQ93</accession>
<evidence type="ECO:0000313" key="10">
    <source>
        <dbReference type="Proteomes" id="UP000254889"/>
    </source>
</evidence>
<dbReference type="GO" id="GO:0009055">
    <property type="term" value="F:electron transfer activity"/>
    <property type="evidence" value="ECO:0007669"/>
    <property type="project" value="InterPro"/>
</dbReference>
<dbReference type="PIRSF" id="PIRSF000027">
    <property type="entry name" value="Cytc_c_prime"/>
    <property type="match status" value="1"/>
</dbReference>
<dbReference type="PROSITE" id="PS51009">
    <property type="entry name" value="CYTCII"/>
    <property type="match status" value="1"/>
</dbReference>
<evidence type="ECO:0000256" key="1">
    <source>
        <dbReference type="ARBA" id="ARBA00022448"/>
    </source>
</evidence>
<dbReference type="OrthoDB" id="9811729at2"/>
<evidence type="ECO:0000256" key="6">
    <source>
        <dbReference type="PIRSR" id="PIRSR000027-1"/>
    </source>
</evidence>
<evidence type="ECO:0000313" key="9">
    <source>
        <dbReference type="EMBL" id="AXK79090.1"/>
    </source>
</evidence>
<dbReference type="KEGG" id="ptaw:DW352_00275"/>
<protein>
    <submittedName>
        <fullName evidence="9">Cytochrome c</fullName>
    </submittedName>
</protein>
<comment type="PTM">
    <text evidence="7">Binds 1 heme group per subunit.</text>
</comment>
<dbReference type="InterPro" id="IPR010980">
    <property type="entry name" value="Cyt_c/b562"/>
</dbReference>
<feature type="chain" id="PRO_5016913679" evidence="8">
    <location>
        <begin position="27"/>
        <end position="163"/>
    </location>
</feature>
<dbReference type="GO" id="GO:0042597">
    <property type="term" value="C:periplasmic space"/>
    <property type="evidence" value="ECO:0007669"/>
    <property type="project" value="InterPro"/>
</dbReference>
<dbReference type="GO" id="GO:0020037">
    <property type="term" value="F:heme binding"/>
    <property type="evidence" value="ECO:0007669"/>
    <property type="project" value="InterPro"/>
</dbReference>
<dbReference type="GO" id="GO:0005506">
    <property type="term" value="F:iron ion binding"/>
    <property type="evidence" value="ECO:0007669"/>
    <property type="project" value="InterPro"/>
</dbReference>
<keyword evidence="2 7" id="KW-0349">Heme</keyword>
<reference evidence="9 10" key="1">
    <citation type="submission" date="2018-07" db="EMBL/GenBank/DDBJ databases">
        <authorList>
            <person name="Quirk P.G."/>
            <person name="Krulwich T.A."/>
        </authorList>
    </citation>
    <scope>NUCLEOTIDE SEQUENCE [LARGE SCALE GENOMIC DNA]</scope>
    <source>
        <strain evidence="9 10">CC-BB4</strain>
    </source>
</reference>
<evidence type="ECO:0000256" key="4">
    <source>
        <dbReference type="ARBA" id="ARBA00022982"/>
    </source>
</evidence>
<keyword evidence="3 6" id="KW-0479">Metal-binding</keyword>
<evidence type="ECO:0000256" key="3">
    <source>
        <dbReference type="ARBA" id="ARBA00022723"/>
    </source>
</evidence>
<dbReference type="GO" id="GO:0022900">
    <property type="term" value="P:electron transport chain"/>
    <property type="evidence" value="ECO:0007669"/>
    <property type="project" value="InterPro"/>
</dbReference>
<gene>
    <name evidence="9" type="ORF">DW352_00275</name>
</gene>
<keyword evidence="8" id="KW-0732">Signal</keyword>
<evidence type="ECO:0000256" key="8">
    <source>
        <dbReference type="SAM" id="SignalP"/>
    </source>
</evidence>
<evidence type="ECO:0000256" key="5">
    <source>
        <dbReference type="ARBA" id="ARBA00023004"/>
    </source>
</evidence>
<feature type="binding site" description="covalent" evidence="7">
    <location>
        <position position="145"/>
    </location>
    <ligand>
        <name>heme c</name>
        <dbReference type="ChEBI" id="CHEBI:61717"/>
    </ligand>
</feature>
<dbReference type="EMBL" id="CP031417">
    <property type="protein sequence ID" value="AXK79090.1"/>
    <property type="molecule type" value="Genomic_DNA"/>
</dbReference>